<gene>
    <name evidence="1" type="ORF">CEXT_339431</name>
</gene>
<name>A0AAV4TRC3_CAEEX</name>
<reference evidence="1 2" key="1">
    <citation type="submission" date="2021-06" db="EMBL/GenBank/DDBJ databases">
        <title>Caerostris extrusa draft genome.</title>
        <authorList>
            <person name="Kono N."/>
            <person name="Arakawa K."/>
        </authorList>
    </citation>
    <scope>NUCLEOTIDE SEQUENCE [LARGE SCALE GENOMIC DNA]</scope>
</reference>
<protein>
    <submittedName>
        <fullName evidence="1">Uncharacterized protein</fullName>
    </submittedName>
</protein>
<dbReference type="EMBL" id="BPLR01011583">
    <property type="protein sequence ID" value="GIY47477.1"/>
    <property type="molecule type" value="Genomic_DNA"/>
</dbReference>
<keyword evidence="2" id="KW-1185">Reference proteome</keyword>
<proteinExistence type="predicted"/>
<dbReference type="AlphaFoldDB" id="A0AAV4TRC3"/>
<dbReference type="Proteomes" id="UP001054945">
    <property type="component" value="Unassembled WGS sequence"/>
</dbReference>
<evidence type="ECO:0000313" key="2">
    <source>
        <dbReference type="Proteomes" id="UP001054945"/>
    </source>
</evidence>
<sequence>MLRGVGLSDDYWDMNKNGNRTSYSHLSLSLLLNIFKCYYLPPPLPGKVGPDQTPRSEGEKLPLRRILIPGVFFEIALPQRPSEAASDPPPQQSTPCCLLTYNKLTAAKLNFKRKQPRSRERIGGVEGCPETIPRMILGFPFEMAARIYRGRALRKMSYRPSLIKGRAFPHNQIPTVDEWEPVRLTSMKNSYGRNSKSFNTLPKLKVPTAF</sequence>
<accession>A0AAV4TRC3</accession>
<organism evidence="1 2">
    <name type="scientific">Caerostris extrusa</name>
    <name type="common">Bark spider</name>
    <name type="synonym">Caerostris bankana</name>
    <dbReference type="NCBI Taxonomy" id="172846"/>
    <lineage>
        <taxon>Eukaryota</taxon>
        <taxon>Metazoa</taxon>
        <taxon>Ecdysozoa</taxon>
        <taxon>Arthropoda</taxon>
        <taxon>Chelicerata</taxon>
        <taxon>Arachnida</taxon>
        <taxon>Araneae</taxon>
        <taxon>Araneomorphae</taxon>
        <taxon>Entelegynae</taxon>
        <taxon>Araneoidea</taxon>
        <taxon>Araneidae</taxon>
        <taxon>Caerostris</taxon>
    </lineage>
</organism>
<comment type="caution">
    <text evidence="1">The sequence shown here is derived from an EMBL/GenBank/DDBJ whole genome shotgun (WGS) entry which is preliminary data.</text>
</comment>
<evidence type="ECO:0000313" key="1">
    <source>
        <dbReference type="EMBL" id="GIY47477.1"/>
    </source>
</evidence>